<organism evidence="2">
    <name type="scientific">hydrothermal vent metagenome</name>
    <dbReference type="NCBI Taxonomy" id="652676"/>
    <lineage>
        <taxon>unclassified sequences</taxon>
        <taxon>metagenomes</taxon>
        <taxon>ecological metagenomes</taxon>
    </lineage>
</organism>
<keyword evidence="1" id="KW-0472">Membrane</keyword>
<name>A0A1W1BI06_9ZZZZ</name>
<keyword evidence="1" id="KW-1133">Transmembrane helix</keyword>
<feature type="transmembrane region" description="Helical" evidence="1">
    <location>
        <begin position="64"/>
        <end position="90"/>
    </location>
</feature>
<feature type="transmembrane region" description="Helical" evidence="1">
    <location>
        <begin position="152"/>
        <end position="185"/>
    </location>
</feature>
<reference evidence="2" key="1">
    <citation type="submission" date="2016-10" db="EMBL/GenBank/DDBJ databases">
        <authorList>
            <person name="de Groot N.N."/>
        </authorList>
    </citation>
    <scope>NUCLEOTIDE SEQUENCE</scope>
</reference>
<evidence type="ECO:0008006" key="3">
    <source>
        <dbReference type="Google" id="ProtNLM"/>
    </source>
</evidence>
<feature type="transmembrane region" description="Helical" evidence="1">
    <location>
        <begin position="391"/>
        <end position="414"/>
    </location>
</feature>
<dbReference type="AlphaFoldDB" id="A0A1W1BI06"/>
<feature type="transmembrane region" description="Helical" evidence="1">
    <location>
        <begin position="5"/>
        <end position="25"/>
    </location>
</feature>
<feature type="transmembrane region" description="Helical" evidence="1">
    <location>
        <begin position="197"/>
        <end position="215"/>
    </location>
</feature>
<feature type="transmembrane region" description="Helical" evidence="1">
    <location>
        <begin position="128"/>
        <end position="145"/>
    </location>
</feature>
<dbReference type="EMBL" id="FPHJ01000010">
    <property type="protein sequence ID" value="SFV53136.1"/>
    <property type="molecule type" value="Genomic_DNA"/>
</dbReference>
<evidence type="ECO:0000313" key="2">
    <source>
        <dbReference type="EMBL" id="SFV53136.1"/>
    </source>
</evidence>
<feature type="transmembrane region" description="Helical" evidence="1">
    <location>
        <begin position="426"/>
        <end position="446"/>
    </location>
</feature>
<feature type="transmembrane region" description="Helical" evidence="1">
    <location>
        <begin position="453"/>
        <end position="472"/>
    </location>
</feature>
<accession>A0A1W1BI06</accession>
<evidence type="ECO:0000256" key="1">
    <source>
        <dbReference type="SAM" id="Phobius"/>
    </source>
</evidence>
<gene>
    <name evidence="2" type="ORF">MNB_SUP05-5-838</name>
</gene>
<feature type="transmembrane region" description="Helical" evidence="1">
    <location>
        <begin position="102"/>
        <end position="122"/>
    </location>
</feature>
<proteinExistence type="predicted"/>
<keyword evidence="1" id="KW-0812">Transmembrane</keyword>
<sequence>MNKYFLLLISIILTGILYVVFYSGLLPQSVVGEMISNTITLSYNPVCLSENYCRSLGHDFLQKIFLVFNANGLIFIFAQVLLFSFSCVFLAKEFYKLTNQKILSYLLLFSIFLNPKVFKYAFTISEEGVFIPLIAIVVALIIKFSRKKDINILLVLSFIIGLAITIRPAAYAMVPLLLIILFVYWQFFKGIRIKTFLYLFVPLVLLVSAESYLYYSNNSKDRETTAGVMLLGKTPLIGINKPLISKYPELSNTIYERGKLVRKTVDSIDDFSLQQYLRNIFNPIYHDLGGLYQPIAQKIEFYKQQFGTRDTVTQGIFKEYAKENPLATIEIIGLNFVGLWQLSEILTTEQRKVFSNWLKQDYINDNYHKERIKYHFSVIKKFAKFAKVAKIVMFILLLATIYLFIRGFLNIFVALKNKKIIDAVSFSSFIFPVMLNGYFLLVAIMINVQMRFILTYWSVLMVILFLTIYLILNKIKQNVS</sequence>
<protein>
    <recommendedName>
        <fullName evidence="3">Glycosyltransferase RgtA/B/C/D-like domain-containing protein</fullName>
    </recommendedName>
</protein>